<accession>A0A173ZUT4</accession>
<evidence type="ECO:0000313" key="1">
    <source>
        <dbReference type="EMBL" id="CUN78985.1"/>
    </source>
</evidence>
<dbReference type="Pfam" id="PF06824">
    <property type="entry name" value="Glyco_hydro_125"/>
    <property type="match status" value="1"/>
</dbReference>
<name>A0A173ZUT4_9FIRM</name>
<protein>
    <submittedName>
        <fullName evidence="1">Uncharacterized conserved protein</fullName>
    </submittedName>
</protein>
<dbReference type="Proteomes" id="UP000095651">
    <property type="component" value="Unassembled WGS sequence"/>
</dbReference>
<reference evidence="1 2" key="1">
    <citation type="submission" date="2015-09" db="EMBL/GenBank/DDBJ databases">
        <authorList>
            <consortium name="Pathogen Informatics"/>
        </authorList>
    </citation>
    <scope>NUCLEOTIDE SEQUENCE [LARGE SCALE GENOMIC DNA]</scope>
    <source>
        <strain evidence="1 2">2789STDY5608850</strain>
    </source>
</reference>
<dbReference type="InterPro" id="IPR008928">
    <property type="entry name" value="6-hairpin_glycosidase_sf"/>
</dbReference>
<organism evidence="1 2">
    <name type="scientific">Hungatella hathewayi</name>
    <dbReference type="NCBI Taxonomy" id="154046"/>
    <lineage>
        <taxon>Bacteria</taxon>
        <taxon>Bacillati</taxon>
        <taxon>Bacillota</taxon>
        <taxon>Clostridia</taxon>
        <taxon>Lachnospirales</taxon>
        <taxon>Lachnospiraceae</taxon>
        <taxon>Hungatella</taxon>
    </lineage>
</organism>
<dbReference type="SUPFAM" id="SSF48208">
    <property type="entry name" value="Six-hairpin glycosidases"/>
    <property type="match status" value="1"/>
</dbReference>
<dbReference type="Gene3D" id="1.50.10.10">
    <property type="match status" value="1"/>
</dbReference>
<gene>
    <name evidence="1" type="ORF">ERS852407_01098</name>
</gene>
<dbReference type="PIRSF" id="PIRSF028846">
    <property type="entry name" value="UCP028846"/>
    <property type="match status" value="1"/>
</dbReference>
<evidence type="ECO:0000313" key="2">
    <source>
        <dbReference type="Proteomes" id="UP000095651"/>
    </source>
</evidence>
<dbReference type="RefSeq" id="WP_055653351.1">
    <property type="nucleotide sequence ID" value="NZ_CABIXC010000002.1"/>
</dbReference>
<sequence length="427" mass="48702">MVEQYQAILAAEAAELKKRLPEGKLADMFERCYLNTIDEAVKELEDGSLFVITGDIEAMWLRDSAAQVHHYLPAAARHEEIYDLIRRVLQKQVYYMNKDPYANAFNVTANGRHYAPDRSGQTDWTWERKYEVDSLCFPIALAFELWKTTGRTDHLDHALKGACEKVTDQWAAEQNHEAESHYRFERDTDKETETLKRSGLGTPVAYTGMTWSGFRPSDDACTYGYLIPSNMYAAVALEQMSEIAETVWQDYALAGRAKLLSREIRGGIERYGVVEHGKYGRVYAYEADGLGNTLLMDDAGIPGLLSMPYFGYCDASDPVYQNTRRLALSSENPYYFEGTRLTGIGSPHTKPGHVWPMALIIQALTTDDNAEIDRLIHMLVENDAGTGYIHESIHKDDEMIYTRPWFAWVNSLFSEMLMKKVMKKVMR</sequence>
<dbReference type="PANTHER" id="PTHR31047">
    <property type="entry name" value="MEIOTICALLY UP-REGULATED GENE 157 PROTEIN"/>
    <property type="match status" value="1"/>
</dbReference>
<dbReference type="EMBL" id="CYZE01000002">
    <property type="protein sequence ID" value="CUN78985.1"/>
    <property type="molecule type" value="Genomic_DNA"/>
</dbReference>
<proteinExistence type="predicted"/>
<dbReference type="SMART" id="SM01149">
    <property type="entry name" value="DUF1237"/>
    <property type="match status" value="1"/>
</dbReference>
<dbReference type="AlphaFoldDB" id="A0A173ZUT4"/>
<dbReference type="PANTHER" id="PTHR31047:SF0">
    <property type="entry name" value="MEIOTICALLY UP-REGULATED GENE 157 PROTEIN"/>
    <property type="match status" value="1"/>
</dbReference>
<dbReference type="InterPro" id="IPR012341">
    <property type="entry name" value="6hp_glycosidase-like_sf"/>
</dbReference>
<dbReference type="GO" id="GO:0005975">
    <property type="term" value="P:carbohydrate metabolic process"/>
    <property type="evidence" value="ECO:0007669"/>
    <property type="project" value="InterPro"/>
</dbReference>
<dbReference type="InterPro" id="IPR008313">
    <property type="entry name" value="GH125"/>
</dbReference>